<keyword evidence="2" id="KW-1185">Reference proteome</keyword>
<proteinExistence type="predicted"/>
<reference evidence="1" key="1">
    <citation type="journal article" date="2020" name="Stud. Mycol.">
        <title>101 Dothideomycetes genomes: a test case for predicting lifestyles and emergence of pathogens.</title>
        <authorList>
            <person name="Haridas S."/>
            <person name="Albert R."/>
            <person name="Binder M."/>
            <person name="Bloem J."/>
            <person name="Labutti K."/>
            <person name="Salamov A."/>
            <person name="Andreopoulos B."/>
            <person name="Baker S."/>
            <person name="Barry K."/>
            <person name="Bills G."/>
            <person name="Bluhm B."/>
            <person name="Cannon C."/>
            <person name="Castanera R."/>
            <person name="Culley D."/>
            <person name="Daum C."/>
            <person name="Ezra D."/>
            <person name="Gonzalez J."/>
            <person name="Henrissat B."/>
            <person name="Kuo A."/>
            <person name="Liang C."/>
            <person name="Lipzen A."/>
            <person name="Lutzoni F."/>
            <person name="Magnuson J."/>
            <person name="Mondo S."/>
            <person name="Nolan M."/>
            <person name="Ohm R."/>
            <person name="Pangilinan J."/>
            <person name="Park H.-J."/>
            <person name="Ramirez L."/>
            <person name="Alfaro M."/>
            <person name="Sun H."/>
            <person name="Tritt A."/>
            <person name="Yoshinaga Y."/>
            <person name="Zwiers L.-H."/>
            <person name="Turgeon B."/>
            <person name="Goodwin S."/>
            <person name="Spatafora J."/>
            <person name="Crous P."/>
            <person name="Grigoriev I."/>
        </authorList>
    </citation>
    <scope>NUCLEOTIDE SEQUENCE</scope>
    <source>
        <strain evidence="1">CBS 113389</strain>
    </source>
</reference>
<organism evidence="1 2">
    <name type="scientific">Neohortaea acidophila</name>
    <dbReference type="NCBI Taxonomy" id="245834"/>
    <lineage>
        <taxon>Eukaryota</taxon>
        <taxon>Fungi</taxon>
        <taxon>Dikarya</taxon>
        <taxon>Ascomycota</taxon>
        <taxon>Pezizomycotina</taxon>
        <taxon>Dothideomycetes</taxon>
        <taxon>Dothideomycetidae</taxon>
        <taxon>Mycosphaerellales</taxon>
        <taxon>Teratosphaeriaceae</taxon>
        <taxon>Neohortaea</taxon>
    </lineage>
</organism>
<sequence length="150" mass="16155">MNSGTLPAGFKLPSSQLSTACAACIAGPEFLSHSIVAALDAKDHEHSSLTHIASNLRFTHDNIEATGREALFEVLADIPGEQRFHVTRSTSQVCQATGQAKIWLSVEVRGCPSTGRGVRESVVLLHWRIVRGEWTCHLCRGLQHGGAGDD</sequence>
<evidence type="ECO:0000313" key="2">
    <source>
        <dbReference type="Proteomes" id="UP000799767"/>
    </source>
</evidence>
<evidence type="ECO:0008006" key="3">
    <source>
        <dbReference type="Google" id="ProtNLM"/>
    </source>
</evidence>
<dbReference type="RefSeq" id="XP_033585840.1">
    <property type="nucleotide sequence ID" value="XM_033735760.1"/>
</dbReference>
<dbReference type="Proteomes" id="UP000799767">
    <property type="component" value="Unassembled WGS sequence"/>
</dbReference>
<gene>
    <name evidence="1" type="ORF">BDY17DRAFT_313819</name>
</gene>
<accession>A0A6A6PH11</accession>
<dbReference type="AlphaFoldDB" id="A0A6A6PH11"/>
<evidence type="ECO:0000313" key="1">
    <source>
        <dbReference type="EMBL" id="KAF2479270.1"/>
    </source>
</evidence>
<protein>
    <recommendedName>
        <fullName evidence="3">SnoaL-like domain-containing protein</fullName>
    </recommendedName>
</protein>
<name>A0A6A6PH11_9PEZI</name>
<dbReference type="GeneID" id="54476762"/>
<dbReference type="EMBL" id="MU001642">
    <property type="protein sequence ID" value="KAF2479270.1"/>
    <property type="molecule type" value="Genomic_DNA"/>
</dbReference>